<dbReference type="InterPro" id="IPR011711">
    <property type="entry name" value="GntR_C"/>
</dbReference>
<dbReference type="SUPFAM" id="SSF46785">
    <property type="entry name" value="Winged helix' DNA-binding domain"/>
    <property type="match status" value="1"/>
</dbReference>
<dbReference type="PANTHER" id="PTHR43537">
    <property type="entry name" value="TRANSCRIPTIONAL REGULATOR, GNTR FAMILY"/>
    <property type="match status" value="1"/>
</dbReference>
<evidence type="ECO:0000256" key="1">
    <source>
        <dbReference type="ARBA" id="ARBA00023015"/>
    </source>
</evidence>
<dbReference type="InterPro" id="IPR008920">
    <property type="entry name" value="TF_FadR/GntR_C"/>
</dbReference>
<proteinExistence type="predicted"/>
<evidence type="ECO:0000313" key="5">
    <source>
        <dbReference type="EMBL" id="MBK4714289.1"/>
    </source>
</evidence>
<dbReference type="Pfam" id="PF07729">
    <property type="entry name" value="FCD"/>
    <property type="match status" value="1"/>
</dbReference>
<dbReference type="PRINTS" id="PR00035">
    <property type="entry name" value="HTHGNTR"/>
</dbReference>
<dbReference type="CDD" id="cd07377">
    <property type="entry name" value="WHTH_GntR"/>
    <property type="match status" value="1"/>
</dbReference>
<keyword evidence="2" id="KW-0238">DNA-binding</keyword>
<dbReference type="InterPro" id="IPR036388">
    <property type="entry name" value="WH-like_DNA-bd_sf"/>
</dbReference>
<dbReference type="Proteomes" id="UP000659047">
    <property type="component" value="Unassembled WGS sequence"/>
</dbReference>
<sequence length="232" mass="26577">MSFFAQQQAAQKNLSWVLAGKLAQRILRGEYAPGRILPGEIELGELFGVSRTAVREAIKTLAAKGMLLPRPRIGTRVLPQNQWNFFDKELLTWWIEVNQFSQVVDEFLVMRRSLEPQACSLAATQATHEQKTKLLTIMSQMHALKHVFDRQQWVDVDMAFHEHIYEMSHNPFLRSFSNLFRSVYYNYFKSVVNNDVVKLDLHQAIVDAIVNVNGNAAYSACITLLNAPVPER</sequence>
<evidence type="ECO:0000256" key="3">
    <source>
        <dbReference type="ARBA" id="ARBA00023163"/>
    </source>
</evidence>
<dbReference type="GO" id="GO:0003700">
    <property type="term" value="F:DNA-binding transcription factor activity"/>
    <property type="evidence" value="ECO:0007669"/>
    <property type="project" value="InterPro"/>
</dbReference>
<dbReference type="Gene3D" id="1.20.120.530">
    <property type="entry name" value="GntR ligand-binding domain-like"/>
    <property type="match status" value="1"/>
</dbReference>
<feature type="domain" description="HTH gntR-type" evidence="4">
    <location>
        <begin position="12"/>
        <end position="80"/>
    </location>
</feature>
<dbReference type="GO" id="GO:0003677">
    <property type="term" value="F:DNA binding"/>
    <property type="evidence" value="ECO:0007669"/>
    <property type="project" value="UniProtKB-KW"/>
</dbReference>
<dbReference type="PROSITE" id="PS50949">
    <property type="entry name" value="HTH_GNTR"/>
    <property type="match status" value="1"/>
</dbReference>
<dbReference type="SUPFAM" id="SSF48008">
    <property type="entry name" value="GntR ligand-binding domain-like"/>
    <property type="match status" value="1"/>
</dbReference>
<evidence type="ECO:0000313" key="6">
    <source>
        <dbReference type="Proteomes" id="UP000659047"/>
    </source>
</evidence>
<accession>A0A8K0XY85</accession>
<dbReference type="Gene3D" id="1.10.10.10">
    <property type="entry name" value="Winged helix-like DNA-binding domain superfamily/Winged helix DNA-binding domain"/>
    <property type="match status" value="1"/>
</dbReference>
<name>A0A8K0XY85_9ENTR</name>
<gene>
    <name evidence="5" type="ORF">JJB97_02845</name>
</gene>
<comment type="caution">
    <text evidence="5">The sequence shown here is derived from an EMBL/GenBank/DDBJ whole genome shotgun (WGS) entry which is preliminary data.</text>
</comment>
<reference evidence="5" key="1">
    <citation type="submission" date="2021-01" db="EMBL/GenBank/DDBJ databases">
        <title>Intestinitalea alba gen. nov., sp. nov., a novel genus of the family Enterobacteriaceae, isolated from the gut of the plastic-eating mealworm Tenebrio molitor L.</title>
        <authorList>
            <person name="Yang Y."/>
        </authorList>
    </citation>
    <scope>NUCLEOTIDE SEQUENCE</scope>
    <source>
        <strain evidence="5">BIT-L3</strain>
    </source>
</reference>
<dbReference type="PANTHER" id="PTHR43537:SF44">
    <property type="entry name" value="GNTR FAMILY REGULATORY PROTEIN"/>
    <property type="match status" value="1"/>
</dbReference>
<dbReference type="SMART" id="SM00345">
    <property type="entry name" value="HTH_GNTR"/>
    <property type="match status" value="1"/>
</dbReference>
<protein>
    <submittedName>
        <fullName evidence="5">FadR family transcriptional regulator</fullName>
    </submittedName>
</protein>
<dbReference type="RefSeq" id="WP_238712293.1">
    <property type="nucleotide sequence ID" value="NZ_JAEPBH010000005.1"/>
</dbReference>
<dbReference type="InterPro" id="IPR000524">
    <property type="entry name" value="Tscrpt_reg_HTH_GntR"/>
</dbReference>
<dbReference type="EMBL" id="JAEPBH010000005">
    <property type="protein sequence ID" value="MBK4714289.1"/>
    <property type="molecule type" value="Genomic_DNA"/>
</dbReference>
<evidence type="ECO:0000259" key="4">
    <source>
        <dbReference type="PROSITE" id="PS50949"/>
    </source>
</evidence>
<organism evidence="5 6">
    <name type="scientific">Tenebrionibacter intestinalis</name>
    <dbReference type="NCBI Taxonomy" id="2799638"/>
    <lineage>
        <taxon>Bacteria</taxon>
        <taxon>Pseudomonadati</taxon>
        <taxon>Pseudomonadota</taxon>
        <taxon>Gammaproteobacteria</taxon>
        <taxon>Enterobacterales</taxon>
        <taxon>Enterobacteriaceae</taxon>
        <taxon>Tenebrionibacter/Tenebrionicola group</taxon>
        <taxon>Tenebrionibacter</taxon>
    </lineage>
</organism>
<keyword evidence="1" id="KW-0805">Transcription regulation</keyword>
<dbReference type="InterPro" id="IPR036390">
    <property type="entry name" value="WH_DNA-bd_sf"/>
</dbReference>
<keyword evidence="3" id="KW-0804">Transcription</keyword>
<keyword evidence="6" id="KW-1185">Reference proteome</keyword>
<dbReference type="Pfam" id="PF00392">
    <property type="entry name" value="GntR"/>
    <property type="match status" value="1"/>
</dbReference>
<dbReference type="SMART" id="SM00895">
    <property type="entry name" value="FCD"/>
    <property type="match status" value="1"/>
</dbReference>
<dbReference type="AlphaFoldDB" id="A0A8K0XY85"/>
<evidence type="ECO:0000256" key="2">
    <source>
        <dbReference type="ARBA" id="ARBA00023125"/>
    </source>
</evidence>